<feature type="non-terminal residue" evidence="1">
    <location>
        <position position="1"/>
    </location>
</feature>
<gene>
    <name evidence="1" type="ORF">BGZ97_007977</name>
</gene>
<evidence type="ECO:0000313" key="2">
    <source>
        <dbReference type="Proteomes" id="UP000823405"/>
    </source>
</evidence>
<comment type="caution">
    <text evidence="1">The sequence shown here is derived from an EMBL/GenBank/DDBJ whole genome shotgun (WGS) entry which is preliminary data.</text>
</comment>
<dbReference type="OrthoDB" id="2378580at2759"/>
<organism evidence="1 2">
    <name type="scientific">Linnemannia gamsii</name>
    <dbReference type="NCBI Taxonomy" id="64522"/>
    <lineage>
        <taxon>Eukaryota</taxon>
        <taxon>Fungi</taxon>
        <taxon>Fungi incertae sedis</taxon>
        <taxon>Mucoromycota</taxon>
        <taxon>Mortierellomycotina</taxon>
        <taxon>Mortierellomycetes</taxon>
        <taxon>Mortierellales</taxon>
        <taxon>Mortierellaceae</taxon>
        <taxon>Linnemannia</taxon>
    </lineage>
</organism>
<name>A0A9P6UEY2_9FUNG</name>
<dbReference type="AlphaFoldDB" id="A0A9P6UEY2"/>
<proteinExistence type="predicted"/>
<keyword evidence="2" id="KW-1185">Reference proteome</keyword>
<dbReference type="Proteomes" id="UP000823405">
    <property type="component" value="Unassembled WGS sequence"/>
</dbReference>
<dbReference type="EMBL" id="JAAAIN010003599">
    <property type="protein sequence ID" value="KAG0284991.1"/>
    <property type="molecule type" value="Genomic_DNA"/>
</dbReference>
<evidence type="ECO:0000313" key="1">
    <source>
        <dbReference type="EMBL" id="KAG0284991.1"/>
    </source>
</evidence>
<accession>A0A9P6UEY2</accession>
<reference evidence="1" key="1">
    <citation type="journal article" date="2020" name="Fungal Divers.">
        <title>Resolving the Mortierellaceae phylogeny through synthesis of multi-gene phylogenetics and phylogenomics.</title>
        <authorList>
            <person name="Vandepol N."/>
            <person name="Liber J."/>
            <person name="Desiro A."/>
            <person name="Na H."/>
            <person name="Kennedy M."/>
            <person name="Barry K."/>
            <person name="Grigoriev I.V."/>
            <person name="Miller A.N."/>
            <person name="O'Donnell K."/>
            <person name="Stajich J.E."/>
            <person name="Bonito G."/>
        </authorList>
    </citation>
    <scope>NUCLEOTIDE SEQUENCE</scope>
    <source>
        <strain evidence="1">NVP60</strain>
    </source>
</reference>
<protein>
    <submittedName>
        <fullName evidence="1">Uncharacterized protein</fullName>
    </submittedName>
</protein>
<sequence>ATFSRRVDTNLLRLAYSTEPNYQFLEFCVVSTDLGCKPAMPSNCIYDNVEYRFRVHSPIQGYLKVVDDEVVIVDSYNEASGLNFLNTGDGLKISYMDRGELFVFKANNNRKITIALPDKSSTVQKFAIQPTSALREPTCNEQ</sequence>